<sequence>MTQYFIDLTIVALFVIGMTAMMGVLVNGIGQKLFGGSNRMENVNQTEKTQTGWKLVGGKK</sequence>
<gene>
    <name evidence="2" type="ORF">B0I26_11448</name>
</gene>
<keyword evidence="1" id="KW-0472">Membrane</keyword>
<dbReference type="RefSeq" id="WP_111646018.1">
    <property type="nucleotide sequence ID" value="NZ_QLMH01000014.1"/>
</dbReference>
<evidence type="ECO:0000256" key="1">
    <source>
        <dbReference type="SAM" id="Phobius"/>
    </source>
</evidence>
<keyword evidence="3" id="KW-1185">Reference proteome</keyword>
<evidence type="ECO:0000313" key="2">
    <source>
        <dbReference type="EMBL" id="RAK17043.1"/>
    </source>
</evidence>
<keyword evidence="1" id="KW-1133">Transmembrane helix</keyword>
<organism evidence="2 3">
    <name type="scientific">Paranoxybacillus vitaminiphilus</name>
    <dbReference type="NCBI Taxonomy" id="581036"/>
    <lineage>
        <taxon>Bacteria</taxon>
        <taxon>Bacillati</taxon>
        <taxon>Bacillota</taxon>
        <taxon>Bacilli</taxon>
        <taxon>Bacillales</taxon>
        <taxon>Anoxybacillaceae</taxon>
        <taxon>Paranoxybacillus</taxon>
    </lineage>
</organism>
<feature type="transmembrane region" description="Helical" evidence="1">
    <location>
        <begin position="6"/>
        <end position="30"/>
    </location>
</feature>
<name>A0A327Y7I1_9BACL</name>
<keyword evidence="1" id="KW-0812">Transmembrane</keyword>
<evidence type="ECO:0000313" key="3">
    <source>
        <dbReference type="Proteomes" id="UP000248555"/>
    </source>
</evidence>
<dbReference type="AlphaFoldDB" id="A0A327Y7I1"/>
<proteinExistence type="predicted"/>
<dbReference type="EMBL" id="QLMH01000014">
    <property type="protein sequence ID" value="RAK17043.1"/>
    <property type="molecule type" value="Genomic_DNA"/>
</dbReference>
<accession>A0A327Y7I1</accession>
<comment type="caution">
    <text evidence="2">The sequence shown here is derived from an EMBL/GenBank/DDBJ whole genome shotgun (WGS) entry which is preliminary data.</text>
</comment>
<dbReference type="OrthoDB" id="2888596at2"/>
<dbReference type="Proteomes" id="UP000248555">
    <property type="component" value="Unassembled WGS sequence"/>
</dbReference>
<protein>
    <submittedName>
        <fullName evidence="2">Uncharacterized protein</fullName>
    </submittedName>
</protein>
<reference evidence="2 3" key="1">
    <citation type="submission" date="2018-06" db="EMBL/GenBank/DDBJ databases">
        <title>Genomic Encyclopedia of Type Strains, Phase III (KMG-III): the genomes of soil and plant-associated and newly described type strains.</title>
        <authorList>
            <person name="Whitman W."/>
        </authorList>
    </citation>
    <scope>NUCLEOTIDE SEQUENCE [LARGE SCALE GENOMIC DNA]</scope>
    <source>
        <strain evidence="2 3">CGMCC 1.8979</strain>
    </source>
</reference>